<evidence type="ECO:0000313" key="2">
    <source>
        <dbReference type="EMBL" id="WHI61542.1"/>
    </source>
</evidence>
<sequence length="223" mass="26838">MSQNKLIIFEIKNFSGEWYFEENFMKSKLGVQIQSPFIQMKKIEHELRYLCNKLDINVNIESYVVFTNSCFILTNHLQLSCHNFMLPHQLNSLSKIIPIKSPNNDFLILNKIKQYEKIHSKYYQRENFVEFNTIEKGIRCPVCKKLNTIIVKDLQKYNYCTYCETDVLNKEILINNLRELYCLKRAPFTIKEAIDWCSPFKERTVRRICTKYFLPEQKKKYKI</sequence>
<dbReference type="EMBL" id="CP118848">
    <property type="protein sequence ID" value="WHI61542.1"/>
    <property type="molecule type" value="Genomic_DNA"/>
</dbReference>
<name>A0AAX3W824_MAMLE</name>
<proteinExistence type="predicted"/>
<accession>A0AAX3W824</accession>
<evidence type="ECO:0000259" key="1">
    <source>
        <dbReference type="PROSITE" id="PS50965"/>
    </source>
</evidence>
<reference evidence="2" key="1">
    <citation type="journal article" date="2023" name="Antibiotics">
        <title>Prevalence and Molecular Characterization of Methicillin-Resistant Staphylococci (MRS) and Mammaliicocci (MRM) in Dromedary Camels from Algeria: First Detection of SCCmec-mecC Hybrid in Methicillin-Resistant Mammaliicoccus lentus.</title>
        <authorList>
            <person name="Belhout C."/>
            <person name="Boyen F."/>
            <person name="Vereecke N."/>
            <person name="Theuns S."/>
            <person name="Taibi N."/>
            <person name="Stegger M."/>
            <person name="de la Fe-Rodriguez P.Y."/>
            <person name="Bouayad L."/>
            <person name="Elgroud R."/>
            <person name="Butaye P."/>
        </authorList>
    </citation>
    <scope>NUCLEOTIDE SEQUENCE</scope>
    <source>
        <strain evidence="2">7048</strain>
    </source>
</reference>
<dbReference type="PROSITE" id="PS50965">
    <property type="entry name" value="NERD"/>
    <property type="match status" value="1"/>
</dbReference>
<dbReference type="InterPro" id="IPR011528">
    <property type="entry name" value="NERD"/>
</dbReference>
<feature type="domain" description="NERD" evidence="1">
    <location>
        <begin position="1"/>
        <end position="73"/>
    </location>
</feature>
<dbReference type="Proteomes" id="UP001223261">
    <property type="component" value="Chromosome"/>
</dbReference>
<evidence type="ECO:0000313" key="3">
    <source>
        <dbReference type="Proteomes" id="UP001223261"/>
    </source>
</evidence>
<dbReference type="Pfam" id="PF08378">
    <property type="entry name" value="NERD"/>
    <property type="match status" value="1"/>
</dbReference>
<protein>
    <submittedName>
        <fullName evidence="2">Nuclease-related domain-containing protein</fullName>
    </submittedName>
</protein>
<organism evidence="2 3">
    <name type="scientific">Mammaliicoccus lentus</name>
    <name type="common">Staphylococcus lentus</name>
    <dbReference type="NCBI Taxonomy" id="42858"/>
    <lineage>
        <taxon>Bacteria</taxon>
        <taxon>Bacillati</taxon>
        <taxon>Bacillota</taxon>
        <taxon>Bacilli</taxon>
        <taxon>Bacillales</taxon>
        <taxon>Staphylococcaceae</taxon>
        <taxon>Mammaliicoccus</taxon>
    </lineage>
</organism>
<gene>
    <name evidence="2" type="ORF">PYH69_07340</name>
</gene>
<dbReference type="AlphaFoldDB" id="A0AAX3W824"/>